<evidence type="ECO:0000256" key="5">
    <source>
        <dbReference type="SAM" id="MobiDB-lite"/>
    </source>
</evidence>
<feature type="region of interest" description="Disordered" evidence="5">
    <location>
        <begin position="347"/>
        <end position="372"/>
    </location>
</feature>
<organism evidence="9">
    <name type="scientific">Tetraselmis sp. GSL018</name>
    <dbReference type="NCBI Taxonomy" id="582737"/>
    <lineage>
        <taxon>Eukaryota</taxon>
        <taxon>Viridiplantae</taxon>
        <taxon>Chlorophyta</taxon>
        <taxon>core chlorophytes</taxon>
        <taxon>Chlorodendrophyceae</taxon>
        <taxon>Chlorodendrales</taxon>
        <taxon>Chlorodendraceae</taxon>
        <taxon>Tetraselmis</taxon>
    </lineage>
</organism>
<feature type="compositionally biased region" description="Basic and acidic residues" evidence="5">
    <location>
        <begin position="1122"/>
        <end position="1141"/>
    </location>
</feature>
<accession>A0A061R6F8</accession>
<dbReference type="GO" id="GO:0006606">
    <property type="term" value="P:protein import into nucleus"/>
    <property type="evidence" value="ECO:0007669"/>
    <property type="project" value="InterPro"/>
</dbReference>
<feature type="domain" description="Nucleoprotein TPR/MPL1" evidence="7">
    <location>
        <begin position="162"/>
        <end position="233"/>
    </location>
</feature>
<dbReference type="InterPro" id="IPR012929">
    <property type="entry name" value="Nucleoprot-TPR/MLP1-2_dom"/>
</dbReference>
<feature type="coiled-coil region" evidence="4">
    <location>
        <begin position="5"/>
        <end position="335"/>
    </location>
</feature>
<name>A0A061R6F8_9CHLO</name>
<keyword evidence="2 4" id="KW-0175">Coiled coil</keyword>
<evidence type="ECO:0000256" key="1">
    <source>
        <dbReference type="ARBA" id="ARBA00004123"/>
    </source>
</evidence>
<evidence type="ECO:0000313" key="9">
    <source>
        <dbReference type="EMBL" id="JAC66354.1"/>
    </source>
</evidence>
<feature type="compositionally biased region" description="Basic and acidic residues" evidence="5">
    <location>
        <begin position="1535"/>
        <end position="1545"/>
    </location>
</feature>
<keyword evidence="3" id="KW-0539">Nucleus</keyword>
<feature type="compositionally biased region" description="Low complexity" evidence="5">
    <location>
        <begin position="1852"/>
        <end position="1867"/>
    </location>
</feature>
<feature type="compositionally biased region" description="Low complexity" evidence="5">
    <location>
        <begin position="1898"/>
        <end position="1917"/>
    </location>
</feature>
<feature type="compositionally biased region" description="Polar residues" evidence="5">
    <location>
        <begin position="1546"/>
        <end position="1556"/>
    </location>
</feature>
<dbReference type="EMBL" id="GBEZ01020307">
    <property type="protein sequence ID" value="JAC66354.1"/>
    <property type="molecule type" value="Transcribed_RNA"/>
</dbReference>
<evidence type="ECO:0000259" key="7">
    <source>
        <dbReference type="Pfam" id="PF25481"/>
    </source>
</evidence>
<feature type="coiled-coil region" evidence="4">
    <location>
        <begin position="528"/>
        <end position="588"/>
    </location>
</feature>
<dbReference type="Pfam" id="PF25481">
    <property type="entry name" value="Nucleoprot-TPR"/>
    <property type="match status" value="1"/>
</dbReference>
<evidence type="ECO:0000256" key="2">
    <source>
        <dbReference type="ARBA" id="ARBA00023054"/>
    </source>
</evidence>
<feature type="compositionally biased region" description="Basic residues" evidence="5">
    <location>
        <begin position="1918"/>
        <end position="1927"/>
    </location>
</feature>
<feature type="compositionally biased region" description="Low complexity" evidence="5">
    <location>
        <begin position="1744"/>
        <end position="1769"/>
    </location>
</feature>
<feature type="region of interest" description="Disordered" evidence="5">
    <location>
        <begin position="1493"/>
        <end position="1940"/>
    </location>
</feature>
<proteinExistence type="predicted"/>
<protein>
    <submittedName>
        <fullName evidence="9">Nucleoprotein TPR</fullName>
    </submittedName>
</protein>
<feature type="compositionally biased region" description="Polar residues" evidence="5">
    <location>
        <begin position="1444"/>
        <end position="1454"/>
    </location>
</feature>
<dbReference type="GO" id="GO:0017056">
    <property type="term" value="F:structural constituent of nuclear pore"/>
    <property type="evidence" value="ECO:0007669"/>
    <property type="project" value="TreeGrafter"/>
</dbReference>
<feature type="domain" description="Nucleoprotein TPR/MLP1-2" evidence="6">
    <location>
        <begin position="1036"/>
        <end position="1163"/>
    </location>
</feature>
<feature type="compositionally biased region" description="Low complexity" evidence="5">
    <location>
        <begin position="1167"/>
        <end position="1177"/>
    </location>
</feature>
<feature type="compositionally biased region" description="Polar residues" evidence="5">
    <location>
        <begin position="1871"/>
        <end position="1887"/>
    </location>
</feature>
<comment type="subcellular location">
    <subcellularLocation>
        <location evidence="1">Nucleus</location>
    </subcellularLocation>
</comment>
<reference evidence="9" key="1">
    <citation type="submission" date="2014-05" db="EMBL/GenBank/DDBJ databases">
        <title>The transcriptome of the halophilic microalga Tetraselmis sp. GSL018 isolated from the Great Salt Lake, Utah.</title>
        <authorList>
            <person name="Jinkerson R.E."/>
            <person name="D'Adamo S."/>
            <person name="Posewitz M.C."/>
        </authorList>
    </citation>
    <scope>NUCLEOTIDE SEQUENCE</scope>
    <source>
        <strain evidence="9">GSL018</strain>
    </source>
</reference>
<dbReference type="GO" id="GO:0006406">
    <property type="term" value="P:mRNA export from nucleus"/>
    <property type="evidence" value="ECO:0007669"/>
    <property type="project" value="TreeGrafter"/>
</dbReference>
<gene>
    <name evidence="9" type="primary">TPR</name>
    <name evidence="9" type="ORF">TSPGSL018_13904</name>
</gene>
<dbReference type="PANTHER" id="PTHR18898:SF2">
    <property type="entry name" value="NUCLEOPROTEIN TPR"/>
    <property type="match status" value="1"/>
</dbReference>
<dbReference type="Pfam" id="PF07926">
    <property type="entry name" value="TPR_MLP1_2"/>
    <property type="match status" value="1"/>
</dbReference>
<evidence type="ECO:0000259" key="8">
    <source>
        <dbReference type="Pfam" id="PF25785"/>
    </source>
</evidence>
<feature type="coiled-coil region" evidence="4">
    <location>
        <begin position="657"/>
        <end position="761"/>
    </location>
</feature>
<feature type="compositionally biased region" description="Basic and acidic residues" evidence="5">
    <location>
        <begin position="1094"/>
        <end position="1114"/>
    </location>
</feature>
<sequence length="1940" mass="212064">MTDAENEDSAKVKRLEEELATARAEMDAASINFEQASQAMENRYASLSREYEKAVQLKEEANRSLGEASEEVAALKTENNKLKSKVVEKDALLEEQSVKVAELHSDIQRLLRLSEQKDAQISEQQQQLSSYSAKVQSITDERVDLTSRLAAAERAAAQSASAKDRLQHEKANLEKHNKWLLEELERKSQDMIAGSRASSEQLAEARSELQSAKFRISQLESSEKALKERVQKLTDQFDTVEQRHSEDVKELESHVLQLQQELETSKQLAELRREAADAAKNRVTELEGIINEMMEQTSATMAAKDTALAKEEEVRKAIEEEHRQLQERLQNIMSAAHSGQPIQREIDFGHATPGSVTPGSRVPPAPSSASLSPNLSLAELYGKYEQKDNDCRQERAERRRLEKVMDEMVRQVEIRASVMKEQKAEHDRMMESYQTLQDSLASADSAREALQKENRELMRQLDQLEKDRRRTEQMLKDCSAQVQHLLWENQELSEGDGKGNMPQLEASAEQSHDAGGVITQRLVPFSGVRELQERNMQLLALTRDLAQQLEEKEKQAKEELDSELSKRSQSLQTQLDELINSRQRQQELVGQIIRQRDLYKDMLSRLQASVAAKQDGDSQTAQTPSAREISAALAAPRPDVGASDGGPDWKALHTDVTAELEKVRSESSENIKMLQAEKAELHEELSRLRAEAKQAVSSAAFERERYERLTATNESNRKELEEMMSRNMELTLLLRERERKLREVEAELDEARSGERRERARAATLQAENDVISAAEARVTAEVTELTKEKTRLAASLEAHEKFAQHQLEEFQKERDRLTSEIQRITSEWSDAQKALSAEKISSSSATRALDEEKKAAAEYRSKKESELAELQAGKSAAEQRAAVAEGKIDVLSSSLKKAEERASYLAGSRPGQHEAEAEGTAISAGSAQPQASVATEMVMLRQELAAAQEAAAAASGHAAQYKAIAASSDDALKAMQQSHEAYKADSEKAAAAAAAKNEELQERIREVEAAAQKAREAEKAAEAKLSDLEGAVERETAPLKEKLAEVEAALASSKERATALERDVDQHYKSWRTSQQMYEQELMHHAEKVKELNAAEKEKDGLQKLLDEGEQRQSELSAELAKMKERAESAERAEKAAVAKADARCKELSEQLDRLHRQLEKVAEEQQQGQDGSSPGQAGGMGEVIKYLRREKETAECQLALTQQEAERWKQQAARAERSAAQASKQLEESFAQSRTDVQAEADHKELMDKVQQLNLLRESNDMLRTECEKHLSNCRNAKAEVEEANKKLEDASKRLRDLEAEAQAKESELKLSKEEAKRWEARSQQLLEKMKTVDPREHQRVCDELKTVKEKLAAVEKSSEEAKKALEEELSKTKASLTKSMNQERIAKKQITMVFNPNKLPLEEWKKQRDQKDNRITSLEAELKVAKSGAEREGASAEAKAQNQAQVSSLTNERNKLKDEVASLKEQATKSDEAFKEKQKELDLATKRAEAAKAKLDKAMTALRKSTEYKKRIEEQMKQKDDLISRLQDSSGDGDRAASREQPPETSAQVSAGQQPAPVADSVPQGMHPAEDAAQRPQSAGAAAKTEEAAVAAQVPMDEPPASSGEKRHRGEGEAEVEDTPGEAKPSEGAGAPAASAGAGKATADGVAAGDEPEAQTLPPAKRIRSSPSDREPVEQTPSKEQAAPTGEAPGADSMDTGDAGEVMRQPEEPVAKAADGTAQEDAPADGQGHAATAVQGEAGEGTEAPEADALITDTPSAPQSDAAPADTAEEKHAGGANAETSEDASGKQQHQSAAPSQGIRTKIQWPGAGVSKQASSGKQGEAHASSAPGSVPGQGAETPSGKSQGSSGANIMARAAIAAATAAAGSVPSATVKQGQQVEGSSTREAGGAETGLVAAPRGGRASGRGDPAVSRRGSSSRRGRGRRGQQQGRGAPPGGS</sequence>
<feature type="region of interest" description="Disordered" evidence="5">
    <location>
        <begin position="1205"/>
        <end position="1240"/>
    </location>
</feature>
<feature type="coiled-coil region" evidence="4">
    <location>
        <begin position="384"/>
        <end position="481"/>
    </location>
</feature>
<feature type="compositionally biased region" description="Low complexity" evidence="5">
    <location>
        <begin position="1577"/>
        <end position="1595"/>
    </location>
</feature>
<evidence type="ECO:0000256" key="3">
    <source>
        <dbReference type="ARBA" id="ARBA00023242"/>
    </source>
</evidence>
<feature type="region of interest" description="Disordered" evidence="5">
    <location>
        <begin position="902"/>
        <end position="932"/>
    </location>
</feature>
<feature type="compositionally biased region" description="Basic and acidic residues" evidence="5">
    <location>
        <begin position="1507"/>
        <end position="1526"/>
    </location>
</feature>
<feature type="region of interest" description="Disordered" evidence="5">
    <location>
        <begin position="1094"/>
        <end position="1141"/>
    </location>
</feature>
<evidence type="ECO:0000256" key="4">
    <source>
        <dbReference type="SAM" id="Coils"/>
    </source>
</evidence>
<feature type="domain" description="NUA/TPR/MLP1-2-like" evidence="8">
    <location>
        <begin position="454"/>
        <end position="554"/>
    </location>
</feature>
<dbReference type="InterPro" id="IPR057577">
    <property type="entry name" value="Nucleoprot-TPR/MLP1_dom"/>
</dbReference>
<evidence type="ECO:0000259" key="6">
    <source>
        <dbReference type="Pfam" id="PF07926"/>
    </source>
</evidence>
<feature type="coiled-coil region" evidence="4">
    <location>
        <begin position="794"/>
        <end position="902"/>
    </location>
</feature>
<feature type="compositionally biased region" description="Basic and acidic residues" evidence="5">
    <location>
        <begin position="1455"/>
        <end position="1481"/>
    </location>
</feature>
<feature type="region of interest" description="Disordered" evidence="5">
    <location>
        <begin position="1426"/>
        <end position="1481"/>
    </location>
</feature>
<feature type="compositionally biased region" description="Low complexity" evidence="5">
    <location>
        <begin position="1625"/>
        <end position="1644"/>
    </location>
</feature>
<dbReference type="InterPro" id="IPR057974">
    <property type="entry name" value="NUA/TPR/MLP1-2-like_dom"/>
</dbReference>
<feature type="region of interest" description="Disordered" evidence="5">
    <location>
        <begin position="1157"/>
        <end position="1186"/>
    </location>
</feature>
<dbReference type="Pfam" id="PF25785">
    <property type="entry name" value="TPR"/>
    <property type="match status" value="1"/>
</dbReference>
<feature type="compositionally biased region" description="Basic and acidic residues" evidence="5">
    <location>
        <begin position="1206"/>
        <end position="1219"/>
    </location>
</feature>
<feature type="compositionally biased region" description="Polar residues" evidence="5">
    <location>
        <begin position="1789"/>
        <end position="1802"/>
    </location>
</feature>
<feature type="compositionally biased region" description="Basic and acidic residues" evidence="5">
    <location>
        <begin position="1426"/>
        <end position="1437"/>
    </location>
</feature>
<dbReference type="GO" id="GO:0005643">
    <property type="term" value="C:nuclear pore"/>
    <property type="evidence" value="ECO:0007669"/>
    <property type="project" value="TreeGrafter"/>
</dbReference>
<dbReference type="PANTHER" id="PTHR18898">
    <property type="entry name" value="NUCLEOPROTEIN TPR-RELATED"/>
    <property type="match status" value="1"/>
</dbReference>